<dbReference type="GO" id="GO:0005524">
    <property type="term" value="F:ATP binding"/>
    <property type="evidence" value="ECO:0007669"/>
    <property type="project" value="UniProtKB-UniRule"/>
</dbReference>
<dbReference type="GO" id="GO:0046872">
    <property type="term" value="F:metal ion binding"/>
    <property type="evidence" value="ECO:0007669"/>
    <property type="project" value="UniProtKB-KW"/>
</dbReference>
<feature type="binding site" evidence="9">
    <location>
        <position position="141"/>
    </location>
    <ligand>
        <name>substrate</name>
    </ligand>
</feature>
<reference evidence="12 13" key="1">
    <citation type="journal article" date="2015" name="Genome Announc.">
        <title>Expanding the biotechnology potential of lactobacilli through comparative genomics of 213 strains and associated genera.</title>
        <authorList>
            <person name="Sun Z."/>
            <person name="Harris H.M."/>
            <person name="McCann A."/>
            <person name="Guo C."/>
            <person name="Argimon S."/>
            <person name="Zhang W."/>
            <person name="Yang X."/>
            <person name="Jeffery I.B."/>
            <person name="Cooney J.C."/>
            <person name="Kagawa T.F."/>
            <person name="Liu W."/>
            <person name="Song Y."/>
            <person name="Salvetti E."/>
            <person name="Wrobel A."/>
            <person name="Rasinkangas P."/>
            <person name="Parkhill J."/>
            <person name="Rea M.C."/>
            <person name="O'Sullivan O."/>
            <person name="Ritari J."/>
            <person name="Douillard F.P."/>
            <person name="Paul Ross R."/>
            <person name="Yang R."/>
            <person name="Briner A.E."/>
            <person name="Felis G.E."/>
            <person name="de Vos W.M."/>
            <person name="Barrangou R."/>
            <person name="Klaenhammer T.R."/>
            <person name="Caufield P.W."/>
            <person name="Cui Y."/>
            <person name="Zhang H."/>
            <person name="O'Toole P.W."/>
        </authorList>
    </citation>
    <scope>NUCLEOTIDE SEQUENCE [LARGE SCALE GENOMIC DNA]</scope>
    <source>
        <strain evidence="12 13">DSM 5007</strain>
    </source>
</reference>
<dbReference type="Gene3D" id="3.40.1190.20">
    <property type="match status" value="1"/>
</dbReference>
<comment type="catalytic activity">
    <reaction evidence="9">
        <text>D-ribose + ATP = D-ribose 5-phosphate + ADP + H(+)</text>
        <dbReference type="Rhea" id="RHEA:13697"/>
        <dbReference type="ChEBI" id="CHEBI:15378"/>
        <dbReference type="ChEBI" id="CHEBI:30616"/>
        <dbReference type="ChEBI" id="CHEBI:47013"/>
        <dbReference type="ChEBI" id="CHEBI:78346"/>
        <dbReference type="ChEBI" id="CHEBI:456216"/>
        <dbReference type="EC" id="2.7.1.15"/>
    </reaction>
</comment>
<comment type="similarity">
    <text evidence="9">Belongs to the carbohydrate kinase PfkB family. Ribokinase subfamily.</text>
</comment>
<feature type="binding site" evidence="9">
    <location>
        <position position="247"/>
    </location>
    <ligand>
        <name>K(+)</name>
        <dbReference type="ChEBI" id="CHEBI:29103"/>
    </ligand>
</feature>
<evidence type="ECO:0000256" key="3">
    <source>
        <dbReference type="ARBA" id="ARBA00022741"/>
    </source>
</evidence>
<dbReference type="GO" id="GO:0005829">
    <property type="term" value="C:cytosol"/>
    <property type="evidence" value="ECO:0007669"/>
    <property type="project" value="TreeGrafter"/>
</dbReference>
<comment type="subunit">
    <text evidence="9">Homodimer.</text>
</comment>
<dbReference type="EMBL" id="AZGF01000004">
    <property type="protein sequence ID" value="KRM13055.1"/>
    <property type="molecule type" value="Genomic_DNA"/>
</dbReference>
<dbReference type="PATRIC" id="fig|1423807.3.peg.1788"/>
<dbReference type="SUPFAM" id="SSF53613">
    <property type="entry name" value="Ribokinase-like"/>
    <property type="match status" value="1"/>
</dbReference>
<comment type="function">
    <text evidence="9">Catalyzes the phosphorylation of ribose at O-5 in a reaction requiring ATP and magnesium. The resulting D-ribose-5-phosphate can then be used either for sythesis of nucleotides, histidine, and tryptophan, or as a component of the pentose phosphate pathway.</text>
</comment>
<dbReference type="RefSeq" id="WP_010621553.1">
    <property type="nucleotide sequence ID" value="NZ_AZGF01000004.1"/>
</dbReference>
<dbReference type="GO" id="GO:0019303">
    <property type="term" value="P:D-ribose catabolic process"/>
    <property type="evidence" value="ECO:0007669"/>
    <property type="project" value="UniProtKB-UniRule"/>
</dbReference>
<dbReference type="InterPro" id="IPR011877">
    <property type="entry name" value="Ribokinase"/>
</dbReference>
<dbReference type="InterPro" id="IPR002139">
    <property type="entry name" value="Ribo/fructo_kinase"/>
</dbReference>
<keyword evidence="1 9" id="KW-0808">Transferase</keyword>
<feature type="binding site" evidence="9">
    <location>
        <position position="284"/>
    </location>
    <ligand>
        <name>K(+)</name>
        <dbReference type="ChEBI" id="CHEBI:29103"/>
    </ligand>
</feature>
<evidence type="ECO:0000256" key="9">
    <source>
        <dbReference type="HAMAP-Rule" id="MF_01987"/>
    </source>
</evidence>
<evidence type="ECO:0000256" key="4">
    <source>
        <dbReference type="ARBA" id="ARBA00022777"/>
    </source>
</evidence>
<keyword evidence="13" id="KW-1185">Reference proteome</keyword>
<dbReference type="Proteomes" id="UP000051820">
    <property type="component" value="Unassembled WGS sequence"/>
</dbReference>
<evidence type="ECO:0000259" key="11">
    <source>
        <dbReference type="Pfam" id="PF00294"/>
    </source>
</evidence>
<dbReference type="eggNOG" id="COG0524">
    <property type="taxonomic scope" value="Bacteria"/>
</dbReference>
<keyword evidence="7 9" id="KW-0630">Potassium</keyword>
<feature type="domain" description="Carbohydrate kinase PfkB" evidence="11">
    <location>
        <begin position="4"/>
        <end position="296"/>
    </location>
</feature>
<feature type="binding site" evidence="9">
    <location>
        <position position="185"/>
    </location>
    <ligand>
        <name>ATP</name>
        <dbReference type="ChEBI" id="CHEBI:30616"/>
    </ligand>
</feature>
<comment type="caution">
    <text evidence="12">The sequence shown here is derived from an EMBL/GenBank/DDBJ whole genome shotgun (WGS) entry which is preliminary data.</text>
</comment>
<evidence type="ECO:0000256" key="10">
    <source>
        <dbReference type="NCBIfam" id="TIGR02152"/>
    </source>
</evidence>
<feature type="binding site" evidence="9">
    <location>
        <position position="289"/>
    </location>
    <ligand>
        <name>K(+)</name>
        <dbReference type="ChEBI" id="CHEBI:29103"/>
    </ligand>
</feature>
<feature type="binding site" evidence="9">
    <location>
        <begin position="40"/>
        <end position="44"/>
    </location>
    <ligand>
        <name>substrate</name>
    </ligand>
</feature>
<organism evidence="12 13">
    <name type="scientific">Paucilactobacillus suebicus DSM 5007 = KCTC 3549</name>
    <dbReference type="NCBI Taxonomy" id="1423807"/>
    <lineage>
        <taxon>Bacteria</taxon>
        <taxon>Bacillati</taxon>
        <taxon>Bacillota</taxon>
        <taxon>Bacilli</taxon>
        <taxon>Lactobacillales</taxon>
        <taxon>Lactobacillaceae</taxon>
        <taxon>Paucilactobacillus</taxon>
    </lineage>
</organism>
<dbReference type="STRING" id="1423807.FD16_GL001745"/>
<keyword evidence="2 9" id="KW-0479">Metal-binding</keyword>
<comment type="activity regulation">
    <text evidence="9">Activated by a monovalent cation that binds near, but not in, the active site. The most likely occupant of the site in vivo is potassium. Ion binding induces a conformational change that may alter substrate affinity.</text>
</comment>
<evidence type="ECO:0000313" key="13">
    <source>
        <dbReference type="Proteomes" id="UP000051820"/>
    </source>
</evidence>
<dbReference type="CDD" id="cd01174">
    <property type="entry name" value="ribokinase"/>
    <property type="match status" value="1"/>
</dbReference>
<name>A0A0R1W6I4_9LACO</name>
<dbReference type="GO" id="GO:0004747">
    <property type="term" value="F:ribokinase activity"/>
    <property type="evidence" value="ECO:0007669"/>
    <property type="project" value="UniProtKB-UniRule"/>
</dbReference>
<protein>
    <recommendedName>
        <fullName evidence="9 10">Ribokinase</fullName>
        <shortName evidence="9">RK</shortName>
        <ecNumber evidence="9 10">2.7.1.15</ecNumber>
    </recommendedName>
</protein>
<dbReference type="PRINTS" id="PR00990">
    <property type="entry name" value="RIBOKINASE"/>
</dbReference>
<keyword evidence="3 9" id="KW-0547">Nucleotide-binding</keyword>
<evidence type="ECO:0000256" key="7">
    <source>
        <dbReference type="ARBA" id="ARBA00022958"/>
    </source>
</evidence>
<dbReference type="AlphaFoldDB" id="A0A0R1W6I4"/>
<dbReference type="UniPathway" id="UPA00916">
    <property type="reaction ID" value="UER00889"/>
</dbReference>
<comment type="cofactor">
    <cofactor evidence="9">
        <name>Mg(2+)</name>
        <dbReference type="ChEBI" id="CHEBI:18420"/>
    </cofactor>
    <text evidence="9">Requires a divalent cation, most likely magnesium in vivo, as an electrophilic catalyst to aid phosphoryl group transfer. It is the chelate of the metal and the nucleotide that is the actual substrate.</text>
</comment>
<proteinExistence type="inferred from homology"/>
<keyword evidence="4 9" id="KW-0418">Kinase</keyword>
<comment type="caution">
    <text evidence="9">Lacks conserved residue(s) required for the propagation of feature annotation.</text>
</comment>
<keyword evidence="5 9" id="KW-0067">ATP-binding</keyword>
<dbReference type="Pfam" id="PF00294">
    <property type="entry name" value="PfkB"/>
    <property type="match status" value="1"/>
</dbReference>
<keyword evidence="8 9" id="KW-0119">Carbohydrate metabolism</keyword>
<dbReference type="NCBIfam" id="TIGR02152">
    <property type="entry name" value="D_ribokin_bact"/>
    <property type="match status" value="1"/>
</dbReference>
<feature type="binding site" evidence="9">
    <location>
        <position position="253"/>
    </location>
    <ligand>
        <name>substrate</name>
    </ligand>
</feature>
<feature type="binding site" evidence="9">
    <location>
        <position position="293"/>
    </location>
    <ligand>
        <name>K(+)</name>
        <dbReference type="ChEBI" id="CHEBI:29103"/>
    </ligand>
</feature>
<evidence type="ECO:0000256" key="2">
    <source>
        <dbReference type="ARBA" id="ARBA00022723"/>
    </source>
</evidence>
<feature type="binding site" evidence="9">
    <location>
        <begin position="252"/>
        <end position="253"/>
    </location>
    <ligand>
        <name>ATP</name>
        <dbReference type="ChEBI" id="CHEBI:30616"/>
    </ligand>
</feature>
<dbReference type="HAMAP" id="MF_01987">
    <property type="entry name" value="Ribokinase"/>
    <property type="match status" value="1"/>
</dbReference>
<keyword evidence="6 9" id="KW-0460">Magnesium</keyword>
<feature type="active site" description="Proton acceptor" evidence="9">
    <location>
        <position position="253"/>
    </location>
</feature>
<dbReference type="EC" id="2.7.1.15" evidence="9 10"/>
<feature type="binding site" evidence="9">
    <location>
        <position position="287"/>
    </location>
    <ligand>
        <name>K(+)</name>
        <dbReference type="ChEBI" id="CHEBI:29103"/>
    </ligand>
</feature>
<evidence type="ECO:0000256" key="1">
    <source>
        <dbReference type="ARBA" id="ARBA00022679"/>
    </source>
</evidence>
<dbReference type="OrthoDB" id="9775849at2"/>
<keyword evidence="9" id="KW-0963">Cytoplasm</keyword>
<dbReference type="PANTHER" id="PTHR10584">
    <property type="entry name" value="SUGAR KINASE"/>
    <property type="match status" value="1"/>
</dbReference>
<dbReference type="InterPro" id="IPR011611">
    <property type="entry name" value="PfkB_dom"/>
</dbReference>
<accession>A0A0R1W6I4</accession>
<comment type="pathway">
    <text evidence="9">Carbohydrate metabolism; D-ribose degradation; D-ribose 5-phosphate from beta-D-ribopyranose: step 2/2.</text>
</comment>
<dbReference type="InterPro" id="IPR029056">
    <property type="entry name" value="Ribokinase-like"/>
</dbReference>
<feature type="binding site" evidence="9">
    <location>
        <position position="249"/>
    </location>
    <ligand>
        <name>K(+)</name>
        <dbReference type="ChEBI" id="CHEBI:29103"/>
    </ligand>
</feature>
<evidence type="ECO:0000256" key="5">
    <source>
        <dbReference type="ARBA" id="ARBA00022840"/>
    </source>
</evidence>
<feature type="binding site" evidence="9">
    <location>
        <begin position="12"/>
        <end position="14"/>
    </location>
    <ligand>
        <name>substrate</name>
    </ligand>
</feature>
<evidence type="ECO:0000256" key="6">
    <source>
        <dbReference type="ARBA" id="ARBA00022842"/>
    </source>
</evidence>
<gene>
    <name evidence="9" type="primary">rbsK</name>
    <name evidence="12" type="ORF">FD16_GL001745</name>
</gene>
<feature type="binding site" evidence="9">
    <location>
        <begin position="221"/>
        <end position="226"/>
    </location>
    <ligand>
        <name>ATP</name>
        <dbReference type="ChEBI" id="CHEBI:30616"/>
    </ligand>
</feature>
<evidence type="ECO:0000313" key="12">
    <source>
        <dbReference type="EMBL" id="KRM13055.1"/>
    </source>
</evidence>
<sequence>MGNKVVVLGSLNVDTIFKIPRMPQPGETLHLDEKSSSAGGKGANQAVAAVRNGAQTSFIGKVGDDQQGTMMKAILAKEGININAIATEDQDGTGSAAILLDRSGQNSILVYGGANQKIDQTEIRSSQNLIKSADFLVTQFETPQLSSIEAFKIAKDAGVTTILNPAPASTIEHKLLQYTDLIVPNETESASLTGIEVTNQSSMIASAKAFKTLGVNNVIITVGNRGAYYSTPAGHHFMSAYRVVATDTTGAGDTFIGALCSRLQPNLVNLPDAVDYAQRASSIAVQTLGAIPSIPTESQVLDAIKNN</sequence>
<evidence type="ECO:0000256" key="8">
    <source>
        <dbReference type="ARBA" id="ARBA00023277"/>
    </source>
</evidence>
<comment type="subcellular location">
    <subcellularLocation>
        <location evidence="9">Cytoplasm</location>
    </subcellularLocation>
</comment>
<dbReference type="PANTHER" id="PTHR10584:SF166">
    <property type="entry name" value="RIBOKINASE"/>
    <property type="match status" value="1"/>
</dbReference>